<dbReference type="AlphaFoldDB" id="A0A4R5A345"/>
<name>A0A4R5A345_9ACTN</name>
<dbReference type="OrthoDB" id="4244301at2"/>
<accession>A0A4R5A345</accession>
<evidence type="ECO:0000313" key="1">
    <source>
        <dbReference type="EMBL" id="TDD65400.1"/>
    </source>
</evidence>
<organism evidence="1 2">
    <name type="scientific">Jiangella aurantiaca</name>
    <dbReference type="NCBI Taxonomy" id="2530373"/>
    <lineage>
        <taxon>Bacteria</taxon>
        <taxon>Bacillati</taxon>
        <taxon>Actinomycetota</taxon>
        <taxon>Actinomycetes</taxon>
        <taxon>Jiangellales</taxon>
        <taxon>Jiangellaceae</taxon>
        <taxon>Jiangella</taxon>
    </lineage>
</organism>
<dbReference type="RefSeq" id="WP_132106878.1">
    <property type="nucleotide sequence ID" value="NZ_SMLB01000052.1"/>
</dbReference>
<comment type="caution">
    <text evidence="1">The sequence shown here is derived from an EMBL/GenBank/DDBJ whole genome shotgun (WGS) entry which is preliminary data.</text>
</comment>
<reference evidence="1 2" key="1">
    <citation type="submission" date="2019-02" db="EMBL/GenBank/DDBJ databases">
        <title>Draft genome sequences of novel Actinobacteria.</title>
        <authorList>
            <person name="Sahin N."/>
            <person name="Ay H."/>
            <person name="Saygin H."/>
        </authorList>
    </citation>
    <scope>NUCLEOTIDE SEQUENCE [LARGE SCALE GENOMIC DNA]</scope>
    <source>
        <strain evidence="1 2">8K307</strain>
    </source>
</reference>
<dbReference type="EMBL" id="SMLB01000052">
    <property type="protein sequence ID" value="TDD65400.1"/>
    <property type="molecule type" value="Genomic_DNA"/>
</dbReference>
<evidence type="ECO:0000313" key="2">
    <source>
        <dbReference type="Proteomes" id="UP000295217"/>
    </source>
</evidence>
<dbReference type="Proteomes" id="UP000295217">
    <property type="component" value="Unassembled WGS sequence"/>
</dbReference>
<protein>
    <submittedName>
        <fullName evidence="1">TnpV protein</fullName>
    </submittedName>
</protein>
<keyword evidence="2" id="KW-1185">Reference proteome</keyword>
<sequence length="116" mass="13119">MNRYGRLAMEHWQQVAPQRVEELEDPTAFFSTLGQQVETRVQELQDQLAGADVPGEDYLAKVGRLNMARLQAEEMALAELVWLETSEDASDSPSRTDEFLWAIHRAANEGDDQPTT</sequence>
<gene>
    <name evidence="1" type="ORF">E1262_25315</name>
</gene>
<proteinExistence type="predicted"/>